<dbReference type="Gene3D" id="3.20.20.140">
    <property type="entry name" value="Metal-dependent hydrolases"/>
    <property type="match status" value="1"/>
</dbReference>
<comment type="caution">
    <text evidence="1">The sequence shown here is derived from an EMBL/GenBank/DDBJ whole genome shotgun (WGS) entry which is preliminary data.</text>
</comment>
<gene>
    <name evidence="1" type="ORF">N7Z68_01500</name>
</gene>
<keyword evidence="1" id="KW-0540">Nuclease</keyword>
<dbReference type="Proteomes" id="UP001148125">
    <property type="component" value="Unassembled WGS sequence"/>
</dbReference>
<dbReference type="InterPro" id="IPR016195">
    <property type="entry name" value="Pol/histidinol_Pase-like"/>
</dbReference>
<keyword evidence="1" id="KW-0378">Hydrolase</keyword>
<reference evidence="1" key="1">
    <citation type="submission" date="2024-05" db="EMBL/GenBank/DDBJ databases">
        <title>Alkalihalobacillus sp. strain MEB203 novel alkaliphilic bacterium from Lonar Lake, India.</title>
        <authorList>
            <person name="Joshi A."/>
            <person name="Thite S."/>
            <person name="Mengade P."/>
        </authorList>
    </citation>
    <scope>NUCLEOTIDE SEQUENCE</scope>
    <source>
        <strain evidence="1">MEB 203</strain>
    </source>
</reference>
<dbReference type="GO" id="GO:0004519">
    <property type="term" value="F:endonuclease activity"/>
    <property type="evidence" value="ECO:0007669"/>
    <property type="project" value="UniProtKB-KW"/>
</dbReference>
<name>A0ABT5V9C5_9BACI</name>
<organism evidence="1 2">
    <name type="scientific">Alkalihalobacterium chitinilyticum</name>
    <dbReference type="NCBI Taxonomy" id="2980103"/>
    <lineage>
        <taxon>Bacteria</taxon>
        <taxon>Bacillati</taxon>
        <taxon>Bacillota</taxon>
        <taxon>Bacilli</taxon>
        <taxon>Bacillales</taxon>
        <taxon>Bacillaceae</taxon>
        <taxon>Alkalihalobacterium</taxon>
    </lineage>
</organism>
<dbReference type="RefSeq" id="WP_275116682.1">
    <property type="nucleotide sequence ID" value="NZ_JAOTPO010000001.1"/>
</dbReference>
<dbReference type="SUPFAM" id="SSF47781">
    <property type="entry name" value="RuvA domain 2-like"/>
    <property type="match status" value="1"/>
</dbReference>
<dbReference type="EMBL" id="JAOTPO010000001">
    <property type="protein sequence ID" value="MDE5412059.1"/>
    <property type="molecule type" value="Genomic_DNA"/>
</dbReference>
<dbReference type="PANTHER" id="PTHR40084:SF1">
    <property type="entry name" value="PHOSPHOTRANSFERASE"/>
    <property type="match status" value="1"/>
</dbReference>
<dbReference type="SUPFAM" id="SSF89550">
    <property type="entry name" value="PHP domain-like"/>
    <property type="match status" value="1"/>
</dbReference>
<protein>
    <submittedName>
        <fullName evidence="1">Endonuclease Q family protein</fullName>
    </submittedName>
</protein>
<proteinExistence type="predicted"/>
<keyword evidence="1" id="KW-0255">Endonuclease</keyword>
<sequence>MGKPVKITASKSLTLTNIVDYSHRVKGLDMIGIIDSHSPEVIEELKSYIFEGEANELTGGGIQFPNGIVLILGSELEIYHESCNGPFHVLTYFPTIEAMVAFSAWLSKRVTNITLSTQRVYEKSNIIQQKVKDLNGIFIPAHAFTPHKGIYGKGVHQSITEVFQLTDIDAIELGLSSDTNLVNGIAELSNISFISNSDAHSLEKIGREYQLIQMEEPSFNELVLALHHENGRMIVKNFGLHPRLGKYFQTSCEQCYTHVGKQTVCPNCSSSKITKGVFERLQELSDPNHKKVNRPPYIHQVPLEFIPKLGPKTLTKLRDHFGNEMNIIHQTSLSQLKEVVSEPIAKAIVLSRTGELSISAGGAGKYGKVE</sequence>
<dbReference type="CDD" id="cd19067">
    <property type="entry name" value="PfuEndoQ-like"/>
    <property type="match status" value="1"/>
</dbReference>
<keyword evidence="2" id="KW-1185">Reference proteome</keyword>
<evidence type="ECO:0000313" key="1">
    <source>
        <dbReference type="EMBL" id="MDE5412059.1"/>
    </source>
</evidence>
<dbReference type="InterPro" id="IPR010994">
    <property type="entry name" value="RuvA_2-like"/>
</dbReference>
<accession>A0ABT5V9C5</accession>
<dbReference type="Pfam" id="PF13263">
    <property type="entry name" value="PHP_C"/>
    <property type="match status" value="1"/>
</dbReference>
<evidence type="ECO:0000313" key="2">
    <source>
        <dbReference type="Proteomes" id="UP001148125"/>
    </source>
</evidence>
<dbReference type="PANTHER" id="PTHR40084">
    <property type="entry name" value="PHOSPHOHYDROLASE, PHP FAMILY"/>
    <property type="match status" value="1"/>
</dbReference>